<evidence type="ECO:0000313" key="9">
    <source>
        <dbReference type="EMBL" id="VDM99665.1"/>
    </source>
</evidence>
<gene>
    <name evidence="9" type="ORF">TCLT_LOCUS3275</name>
</gene>
<dbReference type="Proteomes" id="UP000276776">
    <property type="component" value="Unassembled WGS sequence"/>
</dbReference>
<dbReference type="OrthoDB" id="3225452at2759"/>
<evidence type="ECO:0000256" key="7">
    <source>
        <dbReference type="ARBA" id="ARBA00023242"/>
    </source>
</evidence>
<evidence type="ECO:0000256" key="4">
    <source>
        <dbReference type="ARBA" id="ARBA00023015"/>
    </source>
</evidence>
<dbReference type="InterPro" id="IPR043565">
    <property type="entry name" value="PAX_fam"/>
</dbReference>
<keyword evidence="10" id="KW-1185">Reference proteome</keyword>
<keyword evidence="5" id="KW-0238">DNA-binding</keyword>
<evidence type="ECO:0000313" key="11">
    <source>
        <dbReference type="WBParaSite" id="TCLT_0000328001-mRNA-1"/>
    </source>
</evidence>
<dbReference type="SMART" id="SM00351">
    <property type="entry name" value="PAX"/>
    <property type="match status" value="1"/>
</dbReference>
<evidence type="ECO:0000313" key="10">
    <source>
        <dbReference type="Proteomes" id="UP000276776"/>
    </source>
</evidence>
<keyword evidence="7" id="KW-0539">Nucleus</keyword>
<organism evidence="11">
    <name type="scientific">Thelazia callipaeda</name>
    <name type="common">Oriental eyeworm</name>
    <name type="synonym">Parasitic nematode</name>
    <dbReference type="NCBI Taxonomy" id="103827"/>
    <lineage>
        <taxon>Eukaryota</taxon>
        <taxon>Metazoa</taxon>
        <taxon>Ecdysozoa</taxon>
        <taxon>Nematoda</taxon>
        <taxon>Chromadorea</taxon>
        <taxon>Rhabditida</taxon>
        <taxon>Spirurina</taxon>
        <taxon>Spiruromorpha</taxon>
        <taxon>Thelazioidea</taxon>
        <taxon>Thelaziidae</taxon>
        <taxon>Thelazia</taxon>
    </lineage>
</organism>
<evidence type="ECO:0000256" key="6">
    <source>
        <dbReference type="ARBA" id="ARBA00023163"/>
    </source>
</evidence>
<dbReference type="EMBL" id="UYYF01001226">
    <property type="protein sequence ID" value="VDM99665.1"/>
    <property type="molecule type" value="Genomic_DNA"/>
</dbReference>
<evidence type="ECO:0000256" key="2">
    <source>
        <dbReference type="ARBA" id="ARBA00022473"/>
    </source>
</evidence>
<dbReference type="GO" id="GO:0000981">
    <property type="term" value="F:DNA-binding transcription factor activity, RNA polymerase II-specific"/>
    <property type="evidence" value="ECO:0007669"/>
    <property type="project" value="TreeGrafter"/>
</dbReference>
<dbReference type="GO" id="GO:0000978">
    <property type="term" value="F:RNA polymerase II cis-regulatory region sequence-specific DNA binding"/>
    <property type="evidence" value="ECO:0007669"/>
    <property type="project" value="TreeGrafter"/>
</dbReference>
<protein>
    <submittedName>
        <fullName evidence="11">Paired domain-containing protein</fullName>
    </submittedName>
</protein>
<evidence type="ECO:0000256" key="5">
    <source>
        <dbReference type="ARBA" id="ARBA00023125"/>
    </source>
</evidence>
<keyword evidence="6" id="KW-0804">Transcription</keyword>
<dbReference type="InterPro" id="IPR036388">
    <property type="entry name" value="WH-like_DNA-bd_sf"/>
</dbReference>
<accession>A0A0N5CSS4</accession>
<keyword evidence="4" id="KW-0805">Transcription regulation</keyword>
<sequence>MHCCRSDSKLEAAEKTSEKPKARSVGINQLGGRYESGRPLPLSVRYQIVELMQNGLRTCDISKQLKITHGCVSRILARFYKNGTVMPFTVRRCKPRVTTPQINFVLLLKRQHPNIFAWEIRENLLQNGICQRYNVPSISTISRIIRNSKEETNSSSDSSQMSSFHFLIINPDLKTRIAASKLEATDIIGTYCDSTVTPSSSSIVPAALPAEVPSIEEHHWSDRSDIEML</sequence>
<dbReference type="PANTHER" id="PTHR45636">
    <property type="entry name" value="PAIRED BOX PROTEIN PAX-6-RELATED-RELATED"/>
    <property type="match status" value="1"/>
</dbReference>
<dbReference type="WBParaSite" id="TCLT_0000328001-mRNA-1">
    <property type="protein sequence ID" value="TCLT_0000328001-mRNA-1"/>
    <property type="gene ID" value="TCLT_0000328001"/>
</dbReference>
<dbReference type="Pfam" id="PF00292">
    <property type="entry name" value="PAX"/>
    <property type="match status" value="1"/>
</dbReference>
<dbReference type="InterPro" id="IPR009057">
    <property type="entry name" value="Homeodomain-like_sf"/>
</dbReference>
<dbReference type="PRINTS" id="PR00027">
    <property type="entry name" value="PAIREDBOX"/>
</dbReference>
<reference evidence="9 10" key="2">
    <citation type="submission" date="2018-11" db="EMBL/GenBank/DDBJ databases">
        <authorList>
            <consortium name="Pathogen Informatics"/>
        </authorList>
    </citation>
    <scope>NUCLEOTIDE SEQUENCE [LARGE SCALE GENOMIC DNA]</scope>
</reference>
<dbReference type="STRING" id="103827.A0A0N5CSS4"/>
<dbReference type="InterPro" id="IPR001523">
    <property type="entry name" value="Paired_dom"/>
</dbReference>
<evidence type="ECO:0000256" key="1">
    <source>
        <dbReference type="ARBA" id="ARBA00004123"/>
    </source>
</evidence>
<dbReference type="PROSITE" id="PS51057">
    <property type="entry name" value="PAIRED_2"/>
    <property type="match status" value="1"/>
</dbReference>
<dbReference type="AlphaFoldDB" id="A0A0N5CSS4"/>
<keyword evidence="2" id="KW-0217">Developmental protein</keyword>
<dbReference type="Gene3D" id="1.10.10.10">
    <property type="entry name" value="Winged helix-like DNA-binding domain superfamily/Winged helix DNA-binding domain"/>
    <property type="match status" value="2"/>
</dbReference>
<feature type="domain" description="Paired" evidence="8">
    <location>
        <begin position="23"/>
        <end position="148"/>
    </location>
</feature>
<dbReference type="GO" id="GO:0005634">
    <property type="term" value="C:nucleus"/>
    <property type="evidence" value="ECO:0007669"/>
    <property type="project" value="UniProtKB-SubCell"/>
</dbReference>
<evidence type="ECO:0000256" key="3">
    <source>
        <dbReference type="ARBA" id="ARBA00022724"/>
    </source>
</evidence>
<dbReference type="SUPFAM" id="SSF46689">
    <property type="entry name" value="Homeodomain-like"/>
    <property type="match status" value="1"/>
</dbReference>
<keyword evidence="3" id="KW-0563">Paired box</keyword>
<reference evidence="11" key="1">
    <citation type="submission" date="2017-02" db="UniProtKB">
        <authorList>
            <consortium name="WormBaseParasite"/>
        </authorList>
    </citation>
    <scope>IDENTIFICATION</scope>
</reference>
<evidence type="ECO:0000259" key="8">
    <source>
        <dbReference type="PROSITE" id="PS51057"/>
    </source>
</evidence>
<comment type="subcellular location">
    <subcellularLocation>
        <location evidence="1">Nucleus</location>
    </subcellularLocation>
</comment>
<proteinExistence type="predicted"/>
<name>A0A0N5CSS4_THECL</name>